<proteinExistence type="inferred from homology"/>
<sequence>MEWWSSELLVVLAGLLPNPKLETAVVSICLHTITVAIMVPIGLSAAISTRVSNELGARRPVAARLATWVAVFLVFSVCIPEGLVIVLARNLLGYMYSNNEEVATYTARVMPVVAVAILFDGLQSVLSASSIPSFIYCSSTSSQHDLLGQESKIGSLKLARKYLILKARFVGKSGQPNN</sequence>
<keyword evidence="4" id="KW-1185">Reference proteome</keyword>
<name>A0A5J9V894_9POAL</name>
<comment type="similarity">
    <text evidence="1">Belongs to the multi antimicrobial extrusion (MATE) (TC 2.A.66.1) family.</text>
</comment>
<dbReference type="Proteomes" id="UP000324897">
    <property type="component" value="Chromosome 1"/>
</dbReference>
<evidence type="ECO:0000313" key="4">
    <source>
        <dbReference type="Proteomes" id="UP000324897"/>
    </source>
</evidence>
<feature type="non-terminal residue" evidence="3">
    <location>
        <position position="1"/>
    </location>
</feature>
<dbReference type="PANTHER" id="PTHR11206">
    <property type="entry name" value="MULTIDRUG RESISTANCE PROTEIN"/>
    <property type="match status" value="1"/>
</dbReference>
<evidence type="ECO:0008006" key="5">
    <source>
        <dbReference type="Google" id="ProtNLM"/>
    </source>
</evidence>
<dbReference type="OrthoDB" id="676984at2759"/>
<dbReference type="InterPro" id="IPR002528">
    <property type="entry name" value="MATE_fam"/>
</dbReference>
<organism evidence="3 4">
    <name type="scientific">Eragrostis curvula</name>
    <name type="common">weeping love grass</name>
    <dbReference type="NCBI Taxonomy" id="38414"/>
    <lineage>
        <taxon>Eukaryota</taxon>
        <taxon>Viridiplantae</taxon>
        <taxon>Streptophyta</taxon>
        <taxon>Embryophyta</taxon>
        <taxon>Tracheophyta</taxon>
        <taxon>Spermatophyta</taxon>
        <taxon>Magnoliopsida</taxon>
        <taxon>Liliopsida</taxon>
        <taxon>Poales</taxon>
        <taxon>Poaceae</taxon>
        <taxon>PACMAD clade</taxon>
        <taxon>Chloridoideae</taxon>
        <taxon>Eragrostideae</taxon>
        <taxon>Eragrostidinae</taxon>
        <taxon>Eragrostis</taxon>
    </lineage>
</organism>
<keyword evidence="2" id="KW-0472">Membrane</keyword>
<dbReference type="Pfam" id="PF01554">
    <property type="entry name" value="MatE"/>
    <property type="match status" value="1"/>
</dbReference>
<dbReference type="GO" id="GO:0042910">
    <property type="term" value="F:xenobiotic transmembrane transporter activity"/>
    <property type="evidence" value="ECO:0007669"/>
    <property type="project" value="InterPro"/>
</dbReference>
<accession>A0A5J9V894</accession>
<evidence type="ECO:0000313" key="3">
    <source>
        <dbReference type="EMBL" id="TVU32472.1"/>
    </source>
</evidence>
<comment type="caution">
    <text evidence="3">The sequence shown here is derived from an EMBL/GenBank/DDBJ whole genome shotgun (WGS) entry which is preliminary data.</text>
</comment>
<feature type="transmembrane region" description="Helical" evidence="2">
    <location>
        <begin position="24"/>
        <end position="47"/>
    </location>
</feature>
<reference evidence="3 4" key="1">
    <citation type="journal article" date="2019" name="Sci. Rep.">
        <title>A high-quality genome of Eragrostis curvula grass provides insights into Poaceae evolution and supports new strategies to enhance forage quality.</title>
        <authorList>
            <person name="Carballo J."/>
            <person name="Santos B.A.C.M."/>
            <person name="Zappacosta D."/>
            <person name="Garbus I."/>
            <person name="Selva J.P."/>
            <person name="Gallo C.A."/>
            <person name="Diaz A."/>
            <person name="Albertini E."/>
            <person name="Caccamo M."/>
            <person name="Echenique V."/>
        </authorList>
    </citation>
    <scope>NUCLEOTIDE SEQUENCE [LARGE SCALE GENOMIC DNA]</scope>
    <source>
        <strain evidence="4">cv. Victoria</strain>
        <tissue evidence="3">Leaf</tissue>
    </source>
</reference>
<dbReference type="AlphaFoldDB" id="A0A5J9V894"/>
<protein>
    <recommendedName>
        <fullName evidence="5">Protein DETOXIFICATION</fullName>
    </recommendedName>
</protein>
<keyword evidence="2" id="KW-1133">Transmembrane helix</keyword>
<gene>
    <name evidence="3" type="ORF">EJB05_24203</name>
</gene>
<dbReference type="EMBL" id="RWGY01000011">
    <property type="protein sequence ID" value="TVU32472.1"/>
    <property type="molecule type" value="Genomic_DNA"/>
</dbReference>
<evidence type="ECO:0000256" key="1">
    <source>
        <dbReference type="ARBA" id="ARBA00010199"/>
    </source>
</evidence>
<feature type="transmembrane region" description="Helical" evidence="2">
    <location>
        <begin position="68"/>
        <end position="88"/>
    </location>
</feature>
<evidence type="ECO:0000256" key="2">
    <source>
        <dbReference type="SAM" id="Phobius"/>
    </source>
</evidence>
<keyword evidence="2" id="KW-0812">Transmembrane</keyword>
<dbReference type="Gramene" id="TVU32472">
    <property type="protein sequence ID" value="TVU32472"/>
    <property type="gene ID" value="EJB05_24203"/>
</dbReference>
<dbReference type="GO" id="GO:0016020">
    <property type="term" value="C:membrane"/>
    <property type="evidence" value="ECO:0007669"/>
    <property type="project" value="InterPro"/>
</dbReference>
<dbReference type="GO" id="GO:0015297">
    <property type="term" value="F:antiporter activity"/>
    <property type="evidence" value="ECO:0007669"/>
    <property type="project" value="InterPro"/>
</dbReference>